<evidence type="ECO:0000256" key="2">
    <source>
        <dbReference type="ARBA" id="ARBA00022679"/>
    </source>
</evidence>
<keyword evidence="3" id="KW-0479">Metal-binding</keyword>
<gene>
    <name evidence="9" type="ORF">ASZ78_001550</name>
</gene>
<dbReference type="SUPFAM" id="SSF56815">
    <property type="entry name" value="Sec1/munc18-like (SM) proteins"/>
    <property type="match status" value="1"/>
</dbReference>
<protein>
    <recommendedName>
        <fullName evidence="8">PHD-type domain-containing protein</fullName>
    </recommendedName>
</protein>
<comment type="caution">
    <text evidence="9">The sequence shown here is derived from an EMBL/GenBank/DDBJ whole genome shotgun (WGS) entry which is preliminary data.</text>
</comment>
<feature type="domain" description="PHD-type" evidence="8">
    <location>
        <begin position="1"/>
        <end position="101"/>
    </location>
</feature>
<dbReference type="GO" id="GO:0016192">
    <property type="term" value="P:vesicle-mediated transport"/>
    <property type="evidence" value="ECO:0007669"/>
    <property type="project" value="InterPro"/>
</dbReference>
<dbReference type="Pfam" id="PF00995">
    <property type="entry name" value="Sec1"/>
    <property type="match status" value="2"/>
</dbReference>
<dbReference type="Gene3D" id="3.30.40.10">
    <property type="entry name" value="Zinc/RING finger domain, C3HC4 (zinc finger)"/>
    <property type="match status" value="1"/>
</dbReference>
<keyword evidence="6" id="KW-0862">Zinc</keyword>
<dbReference type="InterPro" id="IPR000569">
    <property type="entry name" value="HECT_dom"/>
</dbReference>
<keyword evidence="7" id="KW-0813">Transport</keyword>
<keyword evidence="10" id="KW-1185">Reference proteome</keyword>
<dbReference type="FunFam" id="3.40.50.2060:FF:000002">
    <property type="entry name" value="sec1 family domain-containing protein 1"/>
    <property type="match status" value="1"/>
</dbReference>
<accession>A0A226NES3</accession>
<name>A0A226NES3_CALSU</name>
<comment type="similarity">
    <text evidence="1">Belongs to the STXBP/unc-18/SEC1 family.</text>
</comment>
<dbReference type="AlphaFoldDB" id="A0A226NES3"/>
<reference evidence="9 10" key="1">
    <citation type="submission" date="2016-07" db="EMBL/GenBank/DDBJ databases">
        <title>Disparate Historic Effective Population Sizes Predicted by Modern Levels of Genome Diversity for the Scaled Quail (Callipepla squamata) and the Northern Bobwhite (Colinus virginianus): Inferences from First and Second Generation Draft Genome Assemblies for Sympatric New World Quail.</title>
        <authorList>
            <person name="Oldeschulte D.L."/>
            <person name="Halley Y.A."/>
            <person name="Bhattarai E.K."/>
            <person name="Brashear W.A."/>
            <person name="Hill J."/>
            <person name="Metz R.P."/>
            <person name="Johnson C.D."/>
            <person name="Rollins D."/>
            <person name="Peterson M.J."/>
            <person name="Bickhart D.M."/>
            <person name="Decker J.E."/>
            <person name="Seabury C.M."/>
        </authorList>
    </citation>
    <scope>NUCLEOTIDE SEQUENCE [LARGE SCALE GENOMIC DNA]</scope>
    <source>
        <strain evidence="9 10">Texas</strain>
        <tissue evidence="9">Leg muscle</tissue>
    </source>
</reference>
<dbReference type="SUPFAM" id="SSF56204">
    <property type="entry name" value="Hect, E3 ligase catalytic domain"/>
    <property type="match status" value="1"/>
</dbReference>
<dbReference type="OrthoDB" id="10251230at2759"/>
<dbReference type="GO" id="GO:0008270">
    <property type="term" value="F:zinc ion binding"/>
    <property type="evidence" value="ECO:0007669"/>
    <property type="project" value="UniProtKB-KW"/>
</dbReference>
<dbReference type="PROSITE" id="PS51805">
    <property type="entry name" value="EPHD"/>
    <property type="match status" value="1"/>
</dbReference>
<dbReference type="InterPro" id="IPR043127">
    <property type="entry name" value="Sec-1-like_dom3a"/>
</dbReference>
<organism evidence="9 10">
    <name type="scientific">Callipepla squamata</name>
    <name type="common">Scaled quail</name>
    <dbReference type="NCBI Taxonomy" id="9009"/>
    <lineage>
        <taxon>Eukaryota</taxon>
        <taxon>Metazoa</taxon>
        <taxon>Chordata</taxon>
        <taxon>Craniata</taxon>
        <taxon>Vertebrata</taxon>
        <taxon>Euteleostomi</taxon>
        <taxon>Archelosauria</taxon>
        <taxon>Archosauria</taxon>
        <taxon>Dinosauria</taxon>
        <taxon>Saurischia</taxon>
        <taxon>Theropoda</taxon>
        <taxon>Coelurosauria</taxon>
        <taxon>Aves</taxon>
        <taxon>Neognathae</taxon>
        <taxon>Galloanserae</taxon>
        <taxon>Galliformes</taxon>
        <taxon>Odontophoridae</taxon>
        <taxon>Callipepla</taxon>
    </lineage>
</organism>
<dbReference type="InterPro" id="IPR013083">
    <property type="entry name" value="Znf_RING/FYVE/PHD"/>
</dbReference>
<dbReference type="InterPro" id="IPR059102">
    <property type="entry name" value="PHD_PHF7/G2E3-like"/>
</dbReference>
<evidence type="ECO:0000259" key="8">
    <source>
        <dbReference type="PROSITE" id="PS51805"/>
    </source>
</evidence>
<sequence>MLAFESPSVNAGRPLHLALMSSGIWQRGEEDEGVDGFLIEDIRKEVNRAARLICNICKKKGASIGCVAPKCKRSYHFPCGLQKECVFQFMEDFRDASWELEDNAYQDLLQCYQHCDIRRCLCRNGRDYNKPDSKWEIKRCQSCGSRGTHLACSSMKSWEENWECVECRSIFAKGVACHFAKIRALKENLYFEAGKMIAVSLVHGGPSPGFFSKILFDCLVYGPENVKPNLDDVADADVAQTIKKIKYSESLSSLQSTLHDCYDFLAAAGCLRPITALHEKDMLVNDLVLHHVIKRIISPLESFRQGLKTLGLLEKMEMHPNAFSSLFCHKPENLSAEALCDLFTIHCSPDVNKAGGADFWMGYLQDVESGESVVTLEDVLFFVTGSSSIPPTGFDPEPTIKFLPVLIYDRFGQDIISPLLSVKELRDMGITLHLLLHSDRDPIPDVPAVYFVMPTEENIDRMCQDLRNQLYESYYLNFISAISRSKLEDIANAAIGANAVAQVAKVFDQYLNFITLEDDMFVLCNQNKELVSYRAINRPDITDTEMETIMDTIVDSLFCFFVTLGAIPIIRCSRGTAAEMVAVKLDKKLRENLRDARNSLFTGDTLGAGQFSFQRPLLVLVDRNIDLATPLHHTWTYQALVHDVLDFHLNRVNLEESTGTESTPAGARPKKKNKKSYDLTASDKFWQKHKGSSLPELLEKKRLIDLHTNVATAVLEHIKTRKLDVYFEYEEKIMSKSTLDKSLLDMISDPDAGTPEDKMRLFLIYYISSSQAPSEIDLDQYKKALMDAGCNLAPLSYIKQWNLFSRVMNTGSQFVMEGVKNLVLKQQNLPVTRILDNLMEMKSNPETDDYRYFDPKMLRGSDSSVPRNKNPFQEAIVFVVGGGNYIEYQNLIDYIKSKQGKHVLYGCSELFNAAQFIKQVSFVICSAIPLAWPPCAQAI</sequence>
<keyword evidence="7" id="KW-0653">Protein transport</keyword>
<dbReference type="Pfam" id="PF13771">
    <property type="entry name" value="zf-HC5HC2H"/>
    <property type="match status" value="1"/>
</dbReference>
<dbReference type="InterPro" id="IPR027482">
    <property type="entry name" value="Sec1-like_dom2"/>
</dbReference>
<evidence type="ECO:0000256" key="3">
    <source>
        <dbReference type="ARBA" id="ARBA00022723"/>
    </source>
</evidence>
<dbReference type="CDD" id="cd15496">
    <property type="entry name" value="PHD_PHF7_G2E3_like"/>
    <property type="match status" value="1"/>
</dbReference>
<dbReference type="Proteomes" id="UP000198323">
    <property type="component" value="Unassembled WGS sequence"/>
</dbReference>
<evidence type="ECO:0000256" key="6">
    <source>
        <dbReference type="ARBA" id="ARBA00022833"/>
    </source>
</evidence>
<dbReference type="InterPro" id="IPR011011">
    <property type="entry name" value="Znf_FYVE_PHD"/>
</dbReference>
<dbReference type="InterPro" id="IPR035983">
    <property type="entry name" value="Hect_E3_ubiquitin_ligase"/>
</dbReference>
<evidence type="ECO:0000256" key="1">
    <source>
        <dbReference type="ARBA" id="ARBA00009884"/>
    </source>
</evidence>
<evidence type="ECO:0000313" key="9">
    <source>
        <dbReference type="EMBL" id="OXB66063.1"/>
    </source>
</evidence>
<dbReference type="SUPFAM" id="SSF57903">
    <property type="entry name" value="FYVE/PHD zinc finger"/>
    <property type="match status" value="1"/>
</dbReference>
<dbReference type="Pfam" id="PF26054">
    <property type="entry name" value="PHD_G2E3"/>
    <property type="match status" value="1"/>
</dbReference>
<dbReference type="InterPro" id="IPR001619">
    <property type="entry name" value="Sec1-like"/>
</dbReference>
<dbReference type="SMART" id="SM00249">
    <property type="entry name" value="PHD"/>
    <property type="match status" value="2"/>
</dbReference>
<dbReference type="InterPro" id="IPR043154">
    <property type="entry name" value="Sec-1-like_dom1"/>
</dbReference>
<dbReference type="EMBL" id="MCFN01000073">
    <property type="protein sequence ID" value="OXB66063.1"/>
    <property type="molecule type" value="Genomic_DNA"/>
</dbReference>
<evidence type="ECO:0000256" key="4">
    <source>
        <dbReference type="ARBA" id="ARBA00022771"/>
    </source>
</evidence>
<dbReference type="Gene3D" id="3.90.830.10">
    <property type="entry name" value="Syntaxin Binding Protein 1, Chain A, domain 2"/>
    <property type="match status" value="1"/>
</dbReference>
<dbReference type="InterPro" id="IPR042013">
    <property type="entry name" value="PHF7/G2E3_ePHD"/>
</dbReference>
<dbReference type="PANTHER" id="PTHR11679">
    <property type="entry name" value="VESICLE PROTEIN SORTING-ASSOCIATED"/>
    <property type="match status" value="1"/>
</dbReference>
<evidence type="ECO:0000313" key="10">
    <source>
        <dbReference type="Proteomes" id="UP000198323"/>
    </source>
</evidence>
<evidence type="ECO:0000256" key="5">
    <source>
        <dbReference type="ARBA" id="ARBA00022786"/>
    </source>
</evidence>
<proteinExistence type="inferred from homology"/>
<dbReference type="InterPro" id="IPR001965">
    <property type="entry name" value="Znf_PHD"/>
</dbReference>
<keyword evidence="2" id="KW-0808">Transferase</keyword>
<dbReference type="Pfam" id="PF00632">
    <property type="entry name" value="HECT"/>
    <property type="match status" value="1"/>
</dbReference>
<dbReference type="GO" id="GO:0004842">
    <property type="term" value="F:ubiquitin-protein transferase activity"/>
    <property type="evidence" value="ECO:0007669"/>
    <property type="project" value="InterPro"/>
</dbReference>
<evidence type="ECO:0000256" key="7">
    <source>
        <dbReference type="ARBA" id="ARBA00022927"/>
    </source>
</evidence>
<dbReference type="STRING" id="9009.A0A226NES3"/>
<dbReference type="Gene3D" id="3.40.50.2060">
    <property type="match status" value="1"/>
</dbReference>
<dbReference type="InterPro" id="IPR034732">
    <property type="entry name" value="EPHD"/>
</dbReference>
<dbReference type="Gene3D" id="3.40.50.1910">
    <property type="match status" value="2"/>
</dbReference>
<keyword evidence="4" id="KW-0863">Zinc-finger</keyword>
<keyword evidence="5" id="KW-0833">Ubl conjugation pathway</keyword>
<dbReference type="InterPro" id="IPR036045">
    <property type="entry name" value="Sec1-like_sf"/>
</dbReference>
<dbReference type="GO" id="GO:0015031">
    <property type="term" value="P:protein transport"/>
    <property type="evidence" value="ECO:0007669"/>
    <property type="project" value="UniProtKB-KW"/>
</dbReference>
<dbReference type="GO" id="GO:0005634">
    <property type="term" value="C:nucleus"/>
    <property type="evidence" value="ECO:0007669"/>
    <property type="project" value="UniProtKB-SubCell"/>
</dbReference>
<dbReference type="CDD" id="cd15669">
    <property type="entry name" value="ePHD_PHF7_G2E3_like"/>
    <property type="match status" value="1"/>
</dbReference>